<feature type="domain" description="Antitoxin SocA-like Panacea" evidence="1">
    <location>
        <begin position="23"/>
        <end position="113"/>
    </location>
</feature>
<evidence type="ECO:0000313" key="2">
    <source>
        <dbReference type="EMBL" id="RNL84772.1"/>
    </source>
</evidence>
<dbReference type="InterPro" id="IPR025272">
    <property type="entry name" value="SocA_Panacea"/>
</dbReference>
<accession>A0A3N0EAA1</accession>
<sequence length="151" mass="16998">MASAHDVAAYVLSKVGPVSTMKLQKLVYYSQAWSLVWDEDPLFQERIEAWANGPVVRELFAEHRGQFSVGEWPRGDVDHLTPDQRKSIDVVVDTYGKLTGKQLSEMTHNEDPWRKARAGLPAHVGSNAEIPPDAMKEFYSSLLDRDDAETV</sequence>
<reference evidence="2 3" key="1">
    <citation type="submission" date="2018-11" db="EMBL/GenBank/DDBJ databases">
        <title>The genome draft of YIM 96095.</title>
        <authorList>
            <person name="Tang S.-K."/>
            <person name="Chunyu W.-X."/>
            <person name="Feng Y.-Z."/>
        </authorList>
    </citation>
    <scope>NUCLEOTIDE SEQUENCE [LARGE SCALE GENOMIC DNA]</scope>
    <source>
        <strain evidence="2 3">YIM 96095</strain>
    </source>
</reference>
<organism evidence="2 3">
    <name type="scientific">Halostreptopolyspora alba</name>
    <dbReference type="NCBI Taxonomy" id="2487137"/>
    <lineage>
        <taxon>Bacteria</taxon>
        <taxon>Bacillati</taxon>
        <taxon>Actinomycetota</taxon>
        <taxon>Actinomycetes</taxon>
        <taxon>Streptosporangiales</taxon>
        <taxon>Nocardiopsidaceae</taxon>
        <taxon>Halostreptopolyspora</taxon>
    </lineage>
</organism>
<dbReference type="EMBL" id="RJMB01000009">
    <property type="protein sequence ID" value="RNL84772.1"/>
    <property type="molecule type" value="Genomic_DNA"/>
</dbReference>
<comment type="caution">
    <text evidence="2">The sequence shown here is derived from an EMBL/GenBank/DDBJ whole genome shotgun (WGS) entry which is preliminary data.</text>
</comment>
<dbReference type="Proteomes" id="UP000269198">
    <property type="component" value="Unassembled WGS sequence"/>
</dbReference>
<name>A0A3N0EAA1_9ACTN</name>
<dbReference type="Pfam" id="PF13274">
    <property type="entry name" value="SocA_Panacea"/>
    <property type="match status" value="1"/>
</dbReference>
<keyword evidence="3" id="KW-1185">Reference proteome</keyword>
<dbReference type="OrthoDB" id="9799173at2"/>
<protein>
    <submittedName>
        <fullName evidence="2">DUF4065 domain-containing protein</fullName>
    </submittedName>
</protein>
<evidence type="ECO:0000259" key="1">
    <source>
        <dbReference type="Pfam" id="PF13274"/>
    </source>
</evidence>
<proteinExistence type="predicted"/>
<evidence type="ECO:0000313" key="3">
    <source>
        <dbReference type="Proteomes" id="UP000269198"/>
    </source>
</evidence>
<dbReference type="AlphaFoldDB" id="A0A3N0EAA1"/>
<gene>
    <name evidence="2" type="ORF">EFW17_10755</name>
</gene>
<dbReference type="RefSeq" id="WP_123201212.1">
    <property type="nucleotide sequence ID" value="NZ_RJMB01000009.1"/>
</dbReference>